<dbReference type="Proteomes" id="UP000018040">
    <property type="component" value="Unassembled WGS sequence"/>
</dbReference>
<comment type="caution">
    <text evidence="3">The sequence shown here is derived from an EMBL/GenBank/DDBJ whole genome shotgun (WGS) entry which is preliminary data.</text>
</comment>
<evidence type="ECO:0000259" key="2">
    <source>
        <dbReference type="PROSITE" id="PS50157"/>
    </source>
</evidence>
<dbReference type="InterPro" id="IPR036236">
    <property type="entry name" value="Znf_C2H2_sf"/>
</dbReference>
<evidence type="ECO:0000256" key="1">
    <source>
        <dbReference type="PROSITE-ProRule" id="PRU00042"/>
    </source>
</evidence>
<evidence type="ECO:0000313" key="3">
    <source>
        <dbReference type="EMBL" id="ESU44869.1"/>
    </source>
</evidence>
<dbReference type="PROSITE" id="PS50157">
    <property type="entry name" value="ZINC_FINGER_C2H2_2"/>
    <property type="match status" value="1"/>
</dbReference>
<dbReference type="GO" id="GO:0008270">
    <property type="term" value="F:zinc ion binding"/>
    <property type="evidence" value="ECO:0007669"/>
    <property type="project" value="UniProtKB-KW"/>
</dbReference>
<evidence type="ECO:0000313" key="4">
    <source>
        <dbReference type="Proteomes" id="UP000018040"/>
    </source>
</evidence>
<dbReference type="OrthoDB" id="3437960at2759"/>
<keyword evidence="1" id="KW-0863">Zinc-finger</keyword>
<dbReference type="SUPFAM" id="SSF57667">
    <property type="entry name" value="beta-beta-alpha zinc fingers"/>
    <property type="match status" value="1"/>
</dbReference>
<dbReference type="VEuPathDB" id="GiardiaDB:GL50803_0027699"/>
<reference evidence="4" key="1">
    <citation type="submission" date="2012-02" db="EMBL/GenBank/DDBJ databases">
        <title>Genome sequencing of Giardia lamblia Genotypes A2 and B isolates (DH and GS) and comparative analysis with the genomes of Genotypes A1 and E (WB and Pig).</title>
        <authorList>
            <person name="Adam R."/>
            <person name="Dahlstrom E."/>
            <person name="Martens C."/>
            <person name="Bruno D."/>
            <person name="Barbian K."/>
            <person name="Porcella S.F."/>
            <person name="Nash T."/>
        </authorList>
    </citation>
    <scope>NUCLEOTIDE SEQUENCE</scope>
    <source>
        <strain evidence="4">GS</strain>
    </source>
</reference>
<dbReference type="PROSITE" id="PS00028">
    <property type="entry name" value="ZINC_FINGER_C2H2_1"/>
    <property type="match status" value="1"/>
</dbReference>
<dbReference type="EMBL" id="AHHH01000014">
    <property type="protein sequence ID" value="ESU44869.1"/>
    <property type="molecule type" value="Genomic_DNA"/>
</dbReference>
<organism evidence="3 4">
    <name type="scientific">Giardia intestinalis</name>
    <name type="common">Giardia lamblia</name>
    <dbReference type="NCBI Taxonomy" id="5741"/>
    <lineage>
        <taxon>Eukaryota</taxon>
        <taxon>Metamonada</taxon>
        <taxon>Diplomonadida</taxon>
        <taxon>Hexamitidae</taxon>
        <taxon>Giardiinae</taxon>
        <taxon>Giardia</taxon>
    </lineage>
</organism>
<dbReference type="Gene3D" id="3.30.160.60">
    <property type="entry name" value="Classic Zinc Finger"/>
    <property type="match status" value="1"/>
</dbReference>
<dbReference type="VEuPathDB" id="GiardiaDB:DHA2_27699"/>
<keyword evidence="1" id="KW-0862">Zinc</keyword>
<accession>V6U1Y4</accession>
<dbReference type="InterPro" id="IPR013087">
    <property type="entry name" value="Znf_C2H2_type"/>
</dbReference>
<proteinExistence type="predicted"/>
<dbReference type="AlphaFoldDB" id="V6U1Y4"/>
<reference evidence="3 4" key="2">
    <citation type="journal article" date="2013" name="Genome Biol. Evol.">
        <title>Genome sequencing of Giardia lamblia genotypes A2 and B isolates (DH and GS) and comparative analysis with the genomes of genotypes A1 and E (WB and Pig).</title>
        <authorList>
            <person name="Adam R.D."/>
            <person name="Dahlstrom E.W."/>
            <person name="Martens C.A."/>
            <person name="Bruno D.P."/>
            <person name="Barbian K.D."/>
            <person name="Ricklefs S.M."/>
            <person name="Hernandez M.M."/>
            <person name="Narla N.P."/>
            <person name="Patel R.B."/>
            <person name="Porcella S.F."/>
            <person name="Nash T.E."/>
        </authorList>
    </citation>
    <scope>NUCLEOTIDE SEQUENCE [LARGE SCALE GENOMIC DNA]</scope>
    <source>
        <strain evidence="3 4">GS</strain>
    </source>
</reference>
<gene>
    <name evidence="3" type="ORF">GSB_27699</name>
</gene>
<keyword evidence="1" id="KW-0479">Metal-binding</keyword>
<feature type="domain" description="C2H2-type" evidence="2">
    <location>
        <begin position="38"/>
        <end position="61"/>
    </location>
</feature>
<dbReference type="SMART" id="SM00355">
    <property type="entry name" value="ZnF_C2H2"/>
    <property type="match status" value="2"/>
</dbReference>
<name>V6U1Y4_GIAIN</name>
<sequence length="155" mass="17650">MKIVSKYGALGQCRKGGNRILIFLTFSMRRTRVLIVTALCLYCGRVFKTHDGLELHQRARHFRCNAPGCPRRGQRFKSVSALQTHCLKVHPDKPLAYVPNAYSACSSLGLARLLEFLEHTGSTDNELYTQVLAFHRRKLEALHPRRRIRFALAAS</sequence>
<protein>
    <recommendedName>
        <fullName evidence="2">C2H2-type domain-containing protein</fullName>
    </recommendedName>
</protein>